<dbReference type="RefSeq" id="XP_025350663.1">
    <property type="nucleotide sequence ID" value="XM_025491056.1"/>
</dbReference>
<sequence length="107" mass="11178">MKLLFLALPGSLLLSALLAASQPLPQHMHTGSPPSLALVERSGLGNWEPTDGITRVFGAGRSENSPESSGWVKKTKKAPVKVVKGIYKGLKKAGTAIKKVVSKSSGS</sequence>
<dbReference type="GeneID" id="37012790"/>
<keyword evidence="1" id="KW-0732">Signal</keyword>
<feature type="chain" id="PRO_5016373430" evidence="1">
    <location>
        <begin position="21"/>
        <end position="107"/>
    </location>
</feature>
<gene>
    <name evidence="2" type="ORF">BCV69DRAFT_275032</name>
</gene>
<proteinExistence type="predicted"/>
<reference evidence="2 3" key="1">
    <citation type="journal article" date="2018" name="Mol. Biol. Evol.">
        <title>Broad Genomic Sampling Reveals a Smut Pathogenic Ancestry of the Fungal Clade Ustilaginomycotina.</title>
        <authorList>
            <person name="Kijpornyongpan T."/>
            <person name="Mondo S.J."/>
            <person name="Barry K."/>
            <person name="Sandor L."/>
            <person name="Lee J."/>
            <person name="Lipzen A."/>
            <person name="Pangilinan J."/>
            <person name="LaButti K."/>
            <person name="Hainaut M."/>
            <person name="Henrissat B."/>
            <person name="Grigoriev I.V."/>
            <person name="Spatafora J.W."/>
            <person name="Aime M.C."/>
        </authorList>
    </citation>
    <scope>NUCLEOTIDE SEQUENCE [LARGE SCALE GENOMIC DNA]</scope>
    <source>
        <strain evidence="2 3">MCA 4718</strain>
    </source>
</reference>
<organism evidence="2 3">
    <name type="scientific">Pseudomicrostroma glucosiphilum</name>
    <dbReference type="NCBI Taxonomy" id="1684307"/>
    <lineage>
        <taxon>Eukaryota</taxon>
        <taxon>Fungi</taxon>
        <taxon>Dikarya</taxon>
        <taxon>Basidiomycota</taxon>
        <taxon>Ustilaginomycotina</taxon>
        <taxon>Exobasidiomycetes</taxon>
        <taxon>Microstromatales</taxon>
        <taxon>Microstromatales incertae sedis</taxon>
        <taxon>Pseudomicrostroma</taxon>
    </lineage>
</organism>
<keyword evidence="3" id="KW-1185">Reference proteome</keyword>
<dbReference type="Proteomes" id="UP000245942">
    <property type="component" value="Unassembled WGS sequence"/>
</dbReference>
<dbReference type="EMBL" id="KZ819321">
    <property type="protein sequence ID" value="PWN23503.1"/>
    <property type="molecule type" value="Genomic_DNA"/>
</dbReference>
<protein>
    <submittedName>
        <fullName evidence="2">Uncharacterized protein</fullName>
    </submittedName>
</protein>
<feature type="signal peptide" evidence="1">
    <location>
        <begin position="1"/>
        <end position="20"/>
    </location>
</feature>
<evidence type="ECO:0000313" key="2">
    <source>
        <dbReference type="EMBL" id="PWN23503.1"/>
    </source>
</evidence>
<accession>A0A316UHU6</accession>
<evidence type="ECO:0000256" key="1">
    <source>
        <dbReference type="SAM" id="SignalP"/>
    </source>
</evidence>
<name>A0A316UHU6_9BASI</name>
<dbReference type="AlphaFoldDB" id="A0A316UHU6"/>
<evidence type="ECO:0000313" key="3">
    <source>
        <dbReference type="Proteomes" id="UP000245942"/>
    </source>
</evidence>